<dbReference type="Proteomes" id="UP000510821">
    <property type="component" value="Chromosome"/>
</dbReference>
<organism evidence="1 2">
    <name type="scientific">Fermentimicrarchaeum limneticum</name>
    <dbReference type="NCBI Taxonomy" id="2795018"/>
    <lineage>
        <taxon>Archaea</taxon>
        <taxon>Candidatus Micrarchaeota</taxon>
        <taxon>Candidatus Fermentimicrarchaeales</taxon>
        <taxon>Candidatus Fermentimicrarchaeaceae</taxon>
        <taxon>Candidatus Fermentimicrarchaeum</taxon>
    </lineage>
</organism>
<dbReference type="PANTHER" id="PTHR37953">
    <property type="entry name" value="UPF0127 PROTEIN MJ1496"/>
    <property type="match status" value="1"/>
</dbReference>
<name>A0A7D6BPH5_FERL1</name>
<evidence type="ECO:0000313" key="1">
    <source>
        <dbReference type="EMBL" id="QLJ53462.1"/>
    </source>
</evidence>
<sequence length="112" mass="12971">MSFPAEFEIADTMLKRARGLMFRSKIEKPLLFILPSESRESSTIHSFFVAFPFDAVFLNSKGIVVDIRENIQPFTLRITPVKPAKYIIELRAGEVRRRKIRIGSKLLRKAYI</sequence>
<dbReference type="InterPro" id="IPR038695">
    <property type="entry name" value="Saro_0823-like_sf"/>
</dbReference>
<evidence type="ECO:0000313" key="2">
    <source>
        <dbReference type="Proteomes" id="UP000510821"/>
    </source>
</evidence>
<dbReference type="AlphaFoldDB" id="A0A7D6BPH5"/>
<dbReference type="EMBL" id="CP058998">
    <property type="protein sequence ID" value="QLJ53462.1"/>
    <property type="molecule type" value="Genomic_DNA"/>
</dbReference>
<reference evidence="2" key="1">
    <citation type="submission" date="2020-07" db="EMBL/GenBank/DDBJ databases">
        <title>Metabolic diversity and evolutionary history of the archaeal phylum ###Micrarchaeota### uncovered from a freshwater lake metagenome.</title>
        <authorList>
            <person name="Kadnikov V.V."/>
            <person name="Savvichev A.S."/>
            <person name="Mardanov A.V."/>
            <person name="Beletsky A.V."/>
            <person name="Chupakov A.V."/>
            <person name="Kokryatskaya N.M."/>
            <person name="Pimenov N.V."/>
            <person name="Ravin N.V."/>
        </authorList>
    </citation>
    <scope>NUCLEOTIDE SEQUENCE [LARGE SCALE GENOMIC DNA]</scope>
</reference>
<dbReference type="Gene3D" id="2.60.120.1140">
    <property type="entry name" value="Protein of unknown function DUF192"/>
    <property type="match status" value="1"/>
</dbReference>
<accession>A0A7D6BPH5</accession>
<dbReference type="KEGG" id="flt:Sv326_1287"/>
<dbReference type="InterPro" id="IPR003795">
    <property type="entry name" value="DUF192"/>
</dbReference>
<evidence type="ECO:0008006" key="3">
    <source>
        <dbReference type="Google" id="ProtNLM"/>
    </source>
</evidence>
<protein>
    <recommendedName>
        <fullName evidence="3">DUF192 domain-containing protein</fullName>
    </recommendedName>
</protein>
<gene>
    <name evidence="1" type="ORF">Sv326_1287</name>
</gene>
<dbReference type="Pfam" id="PF02643">
    <property type="entry name" value="DUF192"/>
    <property type="match status" value="1"/>
</dbReference>
<proteinExistence type="predicted"/>
<dbReference type="PANTHER" id="PTHR37953:SF1">
    <property type="entry name" value="UPF0127 PROTEIN MJ1496"/>
    <property type="match status" value="1"/>
</dbReference>